<sequence length="479" mass="50334">MSKTTQGNPDLLYGLHDRPAPTKAFLGAVQHVLAAFVGVITPSLIIGGVLGLGEHIPYLISMALMVSGVATFIQTRKVGPVGSGLMALQGTSFGFLAAVLAAGFVVKNKGGSPEEILSVIFSITFLAAFVEIFLSQFITKLKSLMSPIVTGCVIVTIGLSLTKVGLTDLAGGVGAENFGSIPNLLLGGGVLVSVVLISIVPNKVIRSSAIFIGLMLGLLIAAFMGRIDFSLVAEAPLLTVPIPFKFGFGFDWQAFIPIAFMYIITSIETAGDLTATSMISGEPIKGPIYEKRIKGGVLGDGVNSAIAGIFNSFPVTTFSQNNGVIQMTGIASRYVGFYVAGILFFMGLFPILGAIFTQLPKPVVGGVTLLMFATVATAGIRILSTVNFTHRNILIIATSLGLGLGVAFVPDVFAQMPQLFRNIFGSAVTMSGIVAIMLDMILPKSFGVEYDTDEQHHEDGLKPVHKSPQSKNEVEGQAL</sequence>
<dbReference type="PANTHER" id="PTHR42810:SF2">
    <property type="entry name" value="PURINE PERMEASE C1399.01C-RELATED"/>
    <property type="match status" value="1"/>
</dbReference>
<keyword evidence="7 9" id="KW-0472">Membrane</keyword>
<feature type="transmembrane region" description="Helical" evidence="9">
    <location>
        <begin position="85"/>
        <end position="104"/>
    </location>
</feature>
<dbReference type="EMBL" id="JBDGHN010000002">
    <property type="protein sequence ID" value="MEN2750360.1"/>
    <property type="molecule type" value="Genomic_DNA"/>
</dbReference>
<feature type="transmembrane region" description="Helical" evidence="9">
    <location>
        <begin position="392"/>
        <end position="413"/>
    </location>
</feature>
<feature type="transmembrane region" description="Helical" evidence="9">
    <location>
        <begin position="207"/>
        <end position="224"/>
    </location>
</feature>
<feature type="transmembrane region" description="Helical" evidence="9">
    <location>
        <begin position="419"/>
        <end position="438"/>
    </location>
</feature>
<reference evidence="10 11" key="1">
    <citation type="submission" date="2024-05" db="EMBL/GenBank/DDBJ databases">
        <authorList>
            <person name="Kim H.-Y."/>
            <person name="Kim E."/>
            <person name="Cai Y."/>
            <person name="Yang S.-M."/>
            <person name="Lee W."/>
        </authorList>
    </citation>
    <scope>NUCLEOTIDE SEQUENCE [LARGE SCALE GENOMIC DNA]</scope>
    <source>
        <strain evidence="10 11">FBL11</strain>
    </source>
</reference>
<dbReference type="PROSITE" id="PS01116">
    <property type="entry name" value="XANTH_URACIL_PERMASE"/>
    <property type="match status" value="1"/>
</dbReference>
<name>A0ABU9X4P3_9GAMM</name>
<keyword evidence="11" id="KW-1185">Reference proteome</keyword>
<feature type="transmembrane region" description="Helical" evidence="9">
    <location>
        <begin position="116"/>
        <end position="134"/>
    </location>
</feature>
<dbReference type="NCBIfam" id="TIGR00801">
    <property type="entry name" value="ncs2"/>
    <property type="match status" value="1"/>
</dbReference>
<feature type="transmembrane region" description="Helical" evidence="9">
    <location>
        <begin position="181"/>
        <end position="200"/>
    </location>
</feature>
<organism evidence="10 11">
    <name type="scientific">Psychrobacter saeujeotis</name>
    <dbReference type="NCBI Taxonomy" id="3143436"/>
    <lineage>
        <taxon>Bacteria</taxon>
        <taxon>Pseudomonadati</taxon>
        <taxon>Pseudomonadota</taxon>
        <taxon>Gammaproteobacteria</taxon>
        <taxon>Moraxellales</taxon>
        <taxon>Moraxellaceae</taxon>
        <taxon>Psychrobacter</taxon>
    </lineage>
</organism>
<dbReference type="InterPro" id="IPR017588">
    <property type="entry name" value="UacT-like"/>
</dbReference>
<dbReference type="NCBIfam" id="TIGR03173">
    <property type="entry name" value="pbuX"/>
    <property type="match status" value="1"/>
</dbReference>
<dbReference type="InterPro" id="IPR006043">
    <property type="entry name" value="NCS2"/>
</dbReference>
<accession>A0ABU9X4P3</accession>
<comment type="subcellular location">
    <subcellularLocation>
        <location evidence="1">Cell membrane</location>
        <topology evidence="1">Multi-pass membrane protein</topology>
    </subcellularLocation>
</comment>
<keyword evidence="5 9" id="KW-0812">Transmembrane</keyword>
<evidence type="ECO:0000256" key="6">
    <source>
        <dbReference type="ARBA" id="ARBA00022989"/>
    </source>
</evidence>
<keyword evidence="4" id="KW-1003">Cell membrane</keyword>
<keyword evidence="3" id="KW-0813">Transport</keyword>
<comment type="caution">
    <text evidence="10">The sequence shown here is derived from an EMBL/GenBank/DDBJ whole genome shotgun (WGS) entry which is preliminary data.</text>
</comment>
<feature type="transmembrane region" description="Helical" evidence="9">
    <location>
        <begin position="25"/>
        <end position="50"/>
    </location>
</feature>
<feature type="transmembrane region" description="Helical" evidence="9">
    <location>
        <begin position="244"/>
        <end position="264"/>
    </location>
</feature>
<evidence type="ECO:0000256" key="3">
    <source>
        <dbReference type="ARBA" id="ARBA00022448"/>
    </source>
</evidence>
<evidence type="ECO:0000313" key="10">
    <source>
        <dbReference type="EMBL" id="MEN2750360.1"/>
    </source>
</evidence>
<feature type="region of interest" description="Disordered" evidence="8">
    <location>
        <begin position="457"/>
        <end position="479"/>
    </location>
</feature>
<protein>
    <submittedName>
        <fullName evidence="10">Nucleobase:cation symporter-2 family protein</fullName>
    </submittedName>
</protein>
<feature type="transmembrane region" description="Helical" evidence="9">
    <location>
        <begin position="335"/>
        <end position="356"/>
    </location>
</feature>
<comment type="similarity">
    <text evidence="2">Belongs to the nucleobase:cation symporter-2 (NCS2) (TC 2.A.40) family.</text>
</comment>
<evidence type="ECO:0000256" key="9">
    <source>
        <dbReference type="SAM" id="Phobius"/>
    </source>
</evidence>
<evidence type="ECO:0000256" key="8">
    <source>
        <dbReference type="SAM" id="MobiDB-lite"/>
    </source>
</evidence>
<feature type="transmembrane region" description="Helical" evidence="9">
    <location>
        <begin position="56"/>
        <end position="73"/>
    </location>
</feature>
<evidence type="ECO:0000256" key="5">
    <source>
        <dbReference type="ARBA" id="ARBA00022692"/>
    </source>
</evidence>
<gene>
    <name evidence="10" type="ORF">AAIR29_01805</name>
</gene>
<evidence type="ECO:0000256" key="7">
    <source>
        <dbReference type="ARBA" id="ARBA00023136"/>
    </source>
</evidence>
<evidence type="ECO:0000256" key="4">
    <source>
        <dbReference type="ARBA" id="ARBA00022475"/>
    </source>
</evidence>
<dbReference type="PANTHER" id="PTHR42810">
    <property type="entry name" value="PURINE PERMEASE C1399.01C-RELATED"/>
    <property type="match status" value="1"/>
</dbReference>
<proteinExistence type="inferred from homology"/>
<dbReference type="Proteomes" id="UP001461960">
    <property type="component" value="Unassembled WGS sequence"/>
</dbReference>
<evidence type="ECO:0000313" key="11">
    <source>
        <dbReference type="Proteomes" id="UP001461960"/>
    </source>
</evidence>
<dbReference type="Pfam" id="PF00860">
    <property type="entry name" value="Xan_ur_permease"/>
    <property type="match status" value="1"/>
</dbReference>
<evidence type="ECO:0000256" key="2">
    <source>
        <dbReference type="ARBA" id="ARBA00008821"/>
    </source>
</evidence>
<feature type="transmembrane region" description="Helical" evidence="9">
    <location>
        <begin position="141"/>
        <end position="161"/>
    </location>
</feature>
<dbReference type="RefSeq" id="WP_345832137.1">
    <property type="nucleotide sequence ID" value="NZ_JBDGHN010000002.1"/>
</dbReference>
<keyword evidence="6 9" id="KW-1133">Transmembrane helix</keyword>
<evidence type="ECO:0000256" key="1">
    <source>
        <dbReference type="ARBA" id="ARBA00004651"/>
    </source>
</evidence>
<dbReference type="InterPro" id="IPR006042">
    <property type="entry name" value="Xan_ur_permease"/>
</dbReference>
<dbReference type="NCBIfam" id="NF037981">
    <property type="entry name" value="NCS2_1"/>
    <property type="match status" value="1"/>
</dbReference>
<feature type="transmembrane region" description="Helical" evidence="9">
    <location>
        <begin position="362"/>
        <end position="380"/>
    </location>
</feature>